<proteinExistence type="predicted"/>
<accession>A0A0M3J550</accession>
<organism evidence="3">
    <name type="scientific">Anisakis simplex</name>
    <name type="common">Herring worm</name>
    <dbReference type="NCBI Taxonomy" id="6269"/>
    <lineage>
        <taxon>Eukaryota</taxon>
        <taxon>Metazoa</taxon>
        <taxon>Ecdysozoa</taxon>
        <taxon>Nematoda</taxon>
        <taxon>Chromadorea</taxon>
        <taxon>Rhabditida</taxon>
        <taxon>Spirurina</taxon>
        <taxon>Ascaridomorpha</taxon>
        <taxon>Ascaridoidea</taxon>
        <taxon>Anisakidae</taxon>
        <taxon>Anisakis</taxon>
        <taxon>Anisakis simplex complex</taxon>
    </lineage>
</organism>
<sequence length="122" mass="14120">CSVASNADWFCGPARKNPPYFIQIDVVGENANKMKYLRDNGFGFIDEKTNECSRAAVRDGIYRLEHAPKTIMIDQVFPVNSTLTLLLRLEDTAIRLIPFGIQRYQRLRFIPAYRARYSIKYP</sequence>
<dbReference type="Proteomes" id="UP000267096">
    <property type="component" value="Unassembled WGS sequence"/>
</dbReference>
<dbReference type="EMBL" id="UYRR01003438">
    <property type="protein sequence ID" value="VDK20106.1"/>
    <property type="molecule type" value="Genomic_DNA"/>
</dbReference>
<keyword evidence="2" id="KW-1185">Reference proteome</keyword>
<dbReference type="WBParaSite" id="ASIM_0000267701-mRNA-1">
    <property type="protein sequence ID" value="ASIM_0000267701-mRNA-1"/>
    <property type="gene ID" value="ASIM_0000267701"/>
</dbReference>
<protein>
    <submittedName>
        <fullName evidence="3">SUN domain-containing protein</fullName>
    </submittedName>
</protein>
<evidence type="ECO:0000313" key="2">
    <source>
        <dbReference type="Proteomes" id="UP000267096"/>
    </source>
</evidence>
<dbReference type="AlphaFoldDB" id="A0A0M3J550"/>
<evidence type="ECO:0000313" key="3">
    <source>
        <dbReference type="WBParaSite" id="ASIM_0000267701-mRNA-1"/>
    </source>
</evidence>
<evidence type="ECO:0000313" key="1">
    <source>
        <dbReference type="EMBL" id="VDK20106.1"/>
    </source>
</evidence>
<gene>
    <name evidence="1" type="ORF">ASIM_LOCUS2533</name>
</gene>
<name>A0A0M3J550_ANISI</name>
<reference evidence="1 2" key="2">
    <citation type="submission" date="2018-11" db="EMBL/GenBank/DDBJ databases">
        <authorList>
            <consortium name="Pathogen Informatics"/>
        </authorList>
    </citation>
    <scope>NUCLEOTIDE SEQUENCE [LARGE SCALE GENOMIC DNA]</scope>
</reference>
<reference evidence="3" key="1">
    <citation type="submission" date="2017-02" db="UniProtKB">
        <authorList>
            <consortium name="WormBaseParasite"/>
        </authorList>
    </citation>
    <scope>IDENTIFICATION</scope>
</reference>